<evidence type="ECO:0000256" key="2">
    <source>
        <dbReference type="ARBA" id="ARBA00022884"/>
    </source>
</evidence>
<evidence type="ECO:0000256" key="1">
    <source>
        <dbReference type="ARBA" id="ARBA00022730"/>
    </source>
</evidence>
<reference evidence="8" key="1">
    <citation type="journal article" date="2014" name="Int. J. Syst. Evol. Microbiol.">
        <title>Complete genome sequence of Corynebacterium casei LMG S-19264T (=DSM 44701T), isolated from a smear-ripened cheese.</title>
        <authorList>
            <consortium name="US DOE Joint Genome Institute (JGI-PGF)"/>
            <person name="Walter F."/>
            <person name="Albersmeier A."/>
            <person name="Kalinowski J."/>
            <person name="Ruckert C."/>
        </authorList>
    </citation>
    <scope>NUCLEOTIDE SEQUENCE</scope>
    <source>
        <strain evidence="8">JCM 31740</strain>
    </source>
</reference>
<dbReference type="HAMAP" id="MF_00273">
    <property type="entry name" value="Ribosomal_eL20"/>
    <property type="match status" value="1"/>
</dbReference>
<name>A0A348B301_9CREN</name>
<dbReference type="GO" id="GO:0006412">
    <property type="term" value="P:translation"/>
    <property type="evidence" value="ECO:0007669"/>
    <property type="project" value="UniProtKB-UniRule"/>
</dbReference>
<dbReference type="GO" id="GO:0005840">
    <property type="term" value="C:ribosome"/>
    <property type="evidence" value="ECO:0007669"/>
    <property type="project" value="UniProtKB-KW"/>
</dbReference>
<gene>
    <name evidence="5" type="primary">rpl18a</name>
    <name evidence="5" type="synonym">rpl20e</name>
    <name evidence="5" type="synonym">rplX</name>
    <name evidence="8" type="ORF">GCM10007116_09290</name>
    <name evidence="7" type="ORF">HS1genome_0942</name>
</gene>
<dbReference type="EMBL" id="BMQS01000007">
    <property type="protein sequence ID" value="GGT93707.1"/>
    <property type="molecule type" value="Genomic_DNA"/>
</dbReference>
<evidence type="ECO:0000256" key="3">
    <source>
        <dbReference type="ARBA" id="ARBA00022980"/>
    </source>
</evidence>
<protein>
    <recommendedName>
        <fullName evidence="5">Large ribosomal subunit protein eL20</fullName>
    </recommendedName>
</protein>
<evidence type="ECO:0000259" key="6">
    <source>
        <dbReference type="Pfam" id="PF01775"/>
    </source>
</evidence>
<dbReference type="GO" id="GO:1990904">
    <property type="term" value="C:ribonucleoprotein complex"/>
    <property type="evidence" value="ECO:0007669"/>
    <property type="project" value="UniProtKB-KW"/>
</dbReference>
<dbReference type="Proteomes" id="UP000276741">
    <property type="component" value="Chromosome"/>
</dbReference>
<dbReference type="InterPro" id="IPR028877">
    <property type="entry name" value="Ribosomal_eL20"/>
</dbReference>
<evidence type="ECO:0000313" key="8">
    <source>
        <dbReference type="EMBL" id="GGT93707.1"/>
    </source>
</evidence>
<keyword evidence="4 5" id="KW-0687">Ribonucleoprotein</keyword>
<keyword evidence="2 5" id="KW-0694">RNA-binding</keyword>
<feature type="domain" description="Large ribosomal subunit protein eL20" evidence="6">
    <location>
        <begin position="3"/>
        <end position="62"/>
    </location>
</feature>
<evidence type="ECO:0000313" key="9">
    <source>
        <dbReference type="Proteomes" id="UP000276741"/>
    </source>
</evidence>
<proteinExistence type="inferred from homology"/>
<evidence type="ECO:0000313" key="7">
    <source>
        <dbReference type="EMBL" id="BBD72553.1"/>
    </source>
</evidence>
<dbReference type="InterPro" id="IPR023573">
    <property type="entry name" value="Ribosomal_eL20_dom"/>
</dbReference>
<dbReference type="SUPFAM" id="SSF160374">
    <property type="entry name" value="RplX-like"/>
    <property type="match status" value="1"/>
</dbReference>
<reference evidence="8" key="4">
    <citation type="submission" date="2020-09" db="EMBL/GenBank/DDBJ databases">
        <authorList>
            <person name="Sun Q."/>
            <person name="Ohkuma M."/>
        </authorList>
    </citation>
    <scope>NUCLEOTIDE SEQUENCE</scope>
    <source>
        <strain evidence="8">JCM 31740</strain>
    </source>
</reference>
<keyword evidence="9" id="KW-1185">Reference proteome</keyword>
<keyword evidence="3 5" id="KW-0689">Ribosomal protein</keyword>
<dbReference type="RefSeq" id="WP_126449837.1">
    <property type="nucleotide sequence ID" value="NZ_AP018553.1"/>
</dbReference>
<dbReference type="NCBIfam" id="NF001981">
    <property type="entry name" value="PRK00773.1-1"/>
    <property type="match status" value="1"/>
</dbReference>
<accession>A0A348B301</accession>
<comment type="similarity">
    <text evidence="5">Belongs to the eukaryotic ribosomal protein eL20 family.</text>
</comment>
<dbReference type="Pfam" id="PF01775">
    <property type="entry name" value="Ribosomal_L18A"/>
    <property type="match status" value="1"/>
</dbReference>
<dbReference type="OrthoDB" id="191241at2157"/>
<evidence type="ECO:0000256" key="5">
    <source>
        <dbReference type="HAMAP-Rule" id="MF_00273"/>
    </source>
</evidence>
<sequence>MEVKNYMVKGRAKFNTDKFPIEQQFTKYVRAVNKKEAIEKVYSHFGSKNGIRRDEIKITSIEEISLEQVPDKRITDLASMSRVI</sequence>
<comment type="subunit">
    <text evidence="5">Part of the 50S ribosomal subunit. Binds 23S rRNA.</text>
</comment>
<dbReference type="Proteomes" id="UP000616143">
    <property type="component" value="Unassembled WGS sequence"/>
</dbReference>
<dbReference type="Gene3D" id="3.10.20.10">
    <property type="match status" value="1"/>
</dbReference>
<dbReference type="KEGG" id="sacd:HS1genome_0942"/>
<dbReference type="AlphaFoldDB" id="A0A348B301"/>
<reference evidence="9" key="2">
    <citation type="submission" date="2018-04" db="EMBL/GenBank/DDBJ databases">
        <title>Complete genome sequence of Sulfodiicoccus acidiphilus strain HS-1.</title>
        <authorList>
            <person name="Sakai H.D."/>
            <person name="Kurosawa N."/>
        </authorList>
    </citation>
    <scope>NUCLEOTIDE SEQUENCE [LARGE SCALE GENOMIC DNA]</scope>
    <source>
        <strain evidence="9">HS-1</strain>
    </source>
</reference>
<keyword evidence="1 5" id="KW-0699">rRNA-binding</keyword>
<dbReference type="GO" id="GO:0070180">
    <property type="term" value="F:large ribosomal subunit rRNA binding"/>
    <property type="evidence" value="ECO:0007669"/>
    <property type="project" value="UniProtKB-UniRule"/>
</dbReference>
<dbReference type="GO" id="GO:0003735">
    <property type="term" value="F:structural constituent of ribosome"/>
    <property type="evidence" value="ECO:0007669"/>
    <property type="project" value="InterPro"/>
</dbReference>
<organism evidence="7 9">
    <name type="scientific">Sulfodiicoccus acidiphilus</name>
    <dbReference type="NCBI Taxonomy" id="1670455"/>
    <lineage>
        <taxon>Archaea</taxon>
        <taxon>Thermoproteota</taxon>
        <taxon>Thermoprotei</taxon>
        <taxon>Sulfolobales</taxon>
        <taxon>Sulfolobaceae</taxon>
        <taxon>Sulfodiicoccus</taxon>
    </lineage>
</organism>
<dbReference type="GeneID" id="38666447"/>
<reference evidence="7" key="3">
    <citation type="journal article" date="2019" name="BMC Res. Notes">
        <title>Complete genome sequence of the Sulfodiicoccus acidiphilus strain HS-1T, the first crenarchaeon that lacks polB3, isolated from an acidic hot spring in Ohwaku-dani, Hakone, Japan.</title>
        <authorList>
            <person name="Sakai H.D."/>
            <person name="Kurosawa N."/>
        </authorList>
    </citation>
    <scope>NUCLEOTIDE SEQUENCE</scope>
    <source>
        <strain evidence="7">HS-1</strain>
    </source>
</reference>
<evidence type="ECO:0000256" key="4">
    <source>
        <dbReference type="ARBA" id="ARBA00023274"/>
    </source>
</evidence>
<dbReference type="EMBL" id="AP018553">
    <property type="protein sequence ID" value="BBD72553.1"/>
    <property type="molecule type" value="Genomic_DNA"/>
</dbReference>